<evidence type="ECO:0000313" key="2">
    <source>
        <dbReference type="Proteomes" id="UP000518266"/>
    </source>
</evidence>
<accession>A0A7J5YM28</accession>
<reference evidence="1 2" key="1">
    <citation type="submission" date="2020-03" db="EMBL/GenBank/DDBJ databases">
        <title>Dissostichus mawsoni Genome sequencing and assembly.</title>
        <authorList>
            <person name="Park H."/>
        </authorList>
    </citation>
    <scope>NUCLEOTIDE SEQUENCE [LARGE SCALE GENOMIC DNA]</scope>
    <source>
        <strain evidence="1">DM0001</strain>
        <tissue evidence="1">Muscle</tissue>
    </source>
</reference>
<dbReference type="EMBL" id="JAAKFY010000010">
    <property type="protein sequence ID" value="KAF3850445.1"/>
    <property type="molecule type" value="Genomic_DNA"/>
</dbReference>
<keyword evidence="2" id="KW-1185">Reference proteome</keyword>
<gene>
    <name evidence="1" type="ORF">F7725_012217</name>
</gene>
<protein>
    <submittedName>
        <fullName evidence="1">Uncharacterized protein</fullName>
    </submittedName>
</protein>
<organism evidence="1 2">
    <name type="scientific">Dissostichus mawsoni</name>
    <name type="common">Antarctic cod</name>
    <dbReference type="NCBI Taxonomy" id="36200"/>
    <lineage>
        <taxon>Eukaryota</taxon>
        <taxon>Metazoa</taxon>
        <taxon>Chordata</taxon>
        <taxon>Craniata</taxon>
        <taxon>Vertebrata</taxon>
        <taxon>Euteleostomi</taxon>
        <taxon>Actinopterygii</taxon>
        <taxon>Neopterygii</taxon>
        <taxon>Teleostei</taxon>
        <taxon>Neoteleostei</taxon>
        <taxon>Acanthomorphata</taxon>
        <taxon>Eupercaria</taxon>
        <taxon>Perciformes</taxon>
        <taxon>Notothenioidei</taxon>
        <taxon>Nototheniidae</taxon>
        <taxon>Dissostichus</taxon>
    </lineage>
</organism>
<name>A0A7J5YM28_DISMA</name>
<evidence type="ECO:0000313" key="1">
    <source>
        <dbReference type="EMBL" id="KAF3850445.1"/>
    </source>
</evidence>
<sequence>MAHDYEKCVHINTALCDGNLLPVKEFFDNFISRNTEGFHESHKSSYHHLLFITRHPHSLTASLCNHIMPGDHRRTLQFLQIFLIHRGHDLPEQSLTVSAVTRRPEVYSGCNH</sequence>
<comment type="caution">
    <text evidence="1">The sequence shown here is derived from an EMBL/GenBank/DDBJ whole genome shotgun (WGS) entry which is preliminary data.</text>
</comment>
<dbReference type="Proteomes" id="UP000518266">
    <property type="component" value="Unassembled WGS sequence"/>
</dbReference>
<dbReference type="AlphaFoldDB" id="A0A7J5YM28"/>
<proteinExistence type="predicted"/>